<dbReference type="EMBL" id="HBUE01061339">
    <property type="protein sequence ID" value="CAG6468811.1"/>
    <property type="molecule type" value="Transcribed_RNA"/>
</dbReference>
<sequence>MELAQTRKPFPKGGKFSLFRKLRVRVCYVTTFLGTTLFRTLLKMHLLPCGFLLQPTKNNIPFSRWWGPSKRQAQISSTVGGMMKLAASVSCCCLPPHTETEKNRSKTEKPVSR</sequence>
<evidence type="ECO:0000313" key="1">
    <source>
        <dbReference type="EMBL" id="CAG6468811.1"/>
    </source>
</evidence>
<proteinExistence type="predicted"/>
<protein>
    <submittedName>
        <fullName evidence="1">(northern house mosquito) hypothetical protein</fullName>
    </submittedName>
</protein>
<accession>A0A8D8B401</accession>
<organism evidence="1">
    <name type="scientific">Culex pipiens</name>
    <name type="common">House mosquito</name>
    <dbReference type="NCBI Taxonomy" id="7175"/>
    <lineage>
        <taxon>Eukaryota</taxon>
        <taxon>Metazoa</taxon>
        <taxon>Ecdysozoa</taxon>
        <taxon>Arthropoda</taxon>
        <taxon>Hexapoda</taxon>
        <taxon>Insecta</taxon>
        <taxon>Pterygota</taxon>
        <taxon>Neoptera</taxon>
        <taxon>Endopterygota</taxon>
        <taxon>Diptera</taxon>
        <taxon>Nematocera</taxon>
        <taxon>Culicoidea</taxon>
        <taxon>Culicidae</taxon>
        <taxon>Culicinae</taxon>
        <taxon>Culicini</taxon>
        <taxon>Culex</taxon>
        <taxon>Culex</taxon>
    </lineage>
</organism>
<reference evidence="1" key="1">
    <citation type="submission" date="2021-05" db="EMBL/GenBank/DDBJ databases">
        <authorList>
            <person name="Alioto T."/>
            <person name="Alioto T."/>
            <person name="Gomez Garrido J."/>
        </authorList>
    </citation>
    <scope>NUCLEOTIDE SEQUENCE</scope>
</reference>
<dbReference type="AlphaFoldDB" id="A0A8D8B401"/>
<name>A0A8D8B401_CULPI</name>